<dbReference type="Proteomes" id="UP000240638">
    <property type="component" value="Unassembled WGS sequence"/>
</dbReference>
<proteinExistence type="predicted"/>
<evidence type="ECO:0000313" key="3">
    <source>
        <dbReference type="Proteomes" id="UP000240638"/>
    </source>
</evidence>
<name>A0A2T3XMZ6_9BURK</name>
<dbReference type="Pfam" id="PF18734">
    <property type="entry name" value="HEPN_AbiU2"/>
    <property type="match status" value="1"/>
</dbReference>
<gene>
    <name evidence="2" type="ORF">C9I57_25425</name>
</gene>
<evidence type="ECO:0000259" key="1">
    <source>
        <dbReference type="Pfam" id="PF18734"/>
    </source>
</evidence>
<protein>
    <recommendedName>
        <fullName evidence="1">HEPN AbiU2-like domain-containing protein</fullName>
    </recommendedName>
</protein>
<feature type="domain" description="HEPN AbiU2-like" evidence="1">
    <location>
        <begin position="12"/>
        <end position="207"/>
    </location>
</feature>
<dbReference type="InterPro" id="IPR040704">
    <property type="entry name" value="HEPN_AbiU2"/>
</dbReference>
<dbReference type="EMBL" id="PYUC01000015">
    <property type="protein sequence ID" value="PTB17870.1"/>
    <property type="molecule type" value="Genomic_DNA"/>
</dbReference>
<dbReference type="AlphaFoldDB" id="A0A2T3XMZ6"/>
<evidence type="ECO:0000313" key="2">
    <source>
        <dbReference type="EMBL" id="PTB17870.1"/>
    </source>
</evidence>
<sequence>MASSITVADEIEALKTTAKAAQTEAVMAIAFHETWKPTAYDKELHRRMGFSYATQAFQIVRLALRREMLLALIRIWDKNKQGQSLQITAVREKLRDKAVFNAIVDHWAGSASDLWTKDGMRKDLEPKRARIIELIQKYLEGGSGFSVVEGLRTLRHERLAHYQLEETKAEAATADTTDDEIEAFYEDTLEIVRLLLSLVWGDTFSLSGDVAGVYRHYAKFFWENVSGEQAEGPPANYRRMS</sequence>
<accession>A0A2T3XMZ6</accession>
<comment type="caution">
    <text evidence="2">The sequence shown here is derived from an EMBL/GenBank/DDBJ whole genome shotgun (WGS) entry which is preliminary data.</text>
</comment>
<organism evidence="2 3">
    <name type="scientific">Trinickia symbiotica</name>
    <dbReference type="NCBI Taxonomy" id="863227"/>
    <lineage>
        <taxon>Bacteria</taxon>
        <taxon>Pseudomonadati</taxon>
        <taxon>Pseudomonadota</taxon>
        <taxon>Betaproteobacteria</taxon>
        <taxon>Burkholderiales</taxon>
        <taxon>Burkholderiaceae</taxon>
        <taxon>Trinickia</taxon>
    </lineage>
</organism>
<dbReference type="RefSeq" id="WP_107153359.1">
    <property type="nucleotide sequence ID" value="NZ_PYUC01000015.1"/>
</dbReference>
<reference evidence="2 3" key="1">
    <citation type="submission" date="2018-03" db="EMBL/GenBank/DDBJ databases">
        <title>Whole genome analyses suggest that Burkholderia sensu lato contains two further novel genera in the rhizoxinica-symbiotica group Mycetohabitans gen. nov., and Trinickia gen. nov.: implications for the evolution of diazotrophy and nodulation in the Burkholderiaceae.</title>
        <authorList>
            <person name="Estrada De Los Santos P."/>
            <person name="Palmer M."/>
            <person name="Chavez-Ramirez B."/>
            <person name="Steenkamp E.T."/>
            <person name="Hirsch A.M."/>
            <person name="Manyaka P."/>
            <person name="Maluk M."/>
            <person name="Lafos M."/>
            <person name="Crook M."/>
            <person name="Gross E."/>
            <person name="Simon M.F."/>
            <person name="Bueno Dos Reis Junior F."/>
            <person name="Poole P.S."/>
            <person name="Venter S.N."/>
            <person name="James E.K."/>
        </authorList>
    </citation>
    <scope>NUCLEOTIDE SEQUENCE [LARGE SCALE GENOMIC DNA]</scope>
    <source>
        <strain evidence="2 3">JPY-366</strain>
    </source>
</reference>